<gene>
    <name evidence="2" type="ORF">FB558_3959</name>
</gene>
<comment type="caution">
    <text evidence="2">The sequence shown here is derived from an EMBL/GenBank/DDBJ whole genome shotgun (WGS) entry which is preliminary data.</text>
</comment>
<evidence type="ECO:0000313" key="3">
    <source>
        <dbReference type="Proteomes" id="UP000315677"/>
    </source>
</evidence>
<dbReference type="EMBL" id="VFPA01000002">
    <property type="protein sequence ID" value="TQM11400.1"/>
    <property type="molecule type" value="Genomic_DNA"/>
</dbReference>
<dbReference type="AlphaFoldDB" id="A0A543DPZ2"/>
<organism evidence="2 3">
    <name type="scientific">Pseudonocardia kunmingensis</name>
    <dbReference type="NCBI Taxonomy" id="630975"/>
    <lineage>
        <taxon>Bacteria</taxon>
        <taxon>Bacillati</taxon>
        <taxon>Actinomycetota</taxon>
        <taxon>Actinomycetes</taxon>
        <taxon>Pseudonocardiales</taxon>
        <taxon>Pseudonocardiaceae</taxon>
        <taxon>Pseudonocardia</taxon>
    </lineage>
</organism>
<dbReference type="GO" id="GO:0004658">
    <property type="term" value="F:propionyl-CoA carboxylase activity"/>
    <property type="evidence" value="ECO:0007669"/>
    <property type="project" value="InterPro"/>
</dbReference>
<sequence length="109" mass="11384">MTERSGGTLGAVTERSGDTLGAVTERSGDTLGAVTGTGTPEERRAAFRVVRGAPTDEELAALTAVLAAATPRPAPAPPVTHDRWSDPTARFRTPLHPGPGAWRASTWPR</sequence>
<accession>A0A543DPZ2</accession>
<evidence type="ECO:0000313" key="2">
    <source>
        <dbReference type="EMBL" id="TQM11400.1"/>
    </source>
</evidence>
<feature type="region of interest" description="Disordered" evidence="1">
    <location>
        <begin position="1"/>
        <end position="42"/>
    </location>
</feature>
<dbReference type="Proteomes" id="UP000315677">
    <property type="component" value="Unassembled WGS sequence"/>
</dbReference>
<dbReference type="Pfam" id="PF13822">
    <property type="entry name" value="ACC_epsilon"/>
    <property type="match status" value="1"/>
</dbReference>
<proteinExistence type="predicted"/>
<evidence type="ECO:0000256" key="1">
    <source>
        <dbReference type="SAM" id="MobiDB-lite"/>
    </source>
</evidence>
<protein>
    <submittedName>
        <fullName evidence="2">Acyl-CoA carboxylase epsilon subunit-like protein</fullName>
    </submittedName>
</protein>
<dbReference type="InterPro" id="IPR032716">
    <property type="entry name" value="ACC_epsilon"/>
</dbReference>
<reference evidence="2 3" key="1">
    <citation type="submission" date="2019-06" db="EMBL/GenBank/DDBJ databases">
        <title>Sequencing the genomes of 1000 actinobacteria strains.</title>
        <authorList>
            <person name="Klenk H.-P."/>
        </authorList>
    </citation>
    <scope>NUCLEOTIDE SEQUENCE [LARGE SCALE GENOMIC DNA]</scope>
    <source>
        <strain evidence="2 3">DSM 45301</strain>
    </source>
</reference>
<dbReference type="GO" id="GO:0003989">
    <property type="term" value="F:acetyl-CoA carboxylase activity"/>
    <property type="evidence" value="ECO:0007669"/>
    <property type="project" value="InterPro"/>
</dbReference>
<feature type="region of interest" description="Disordered" evidence="1">
    <location>
        <begin position="71"/>
        <end position="109"/>
    </location>
</feature>
<name>A0A543DPZ2_9PSEU</name>
<keyword evidence="3" id="KW-1185">Reference proteome</keyword>